<dbReference type="InParanoid" id="A0A540VBF0"/>
<dbReference type="Proteomes" id="UP000317371">
    <property type="component" value="Unassembled WGS sequence"/>
</dbReference>
<accession>A0A540VBF0</accession>
<name>A0A540VBF0_9CHLR</name>
<sequence>MHAWCRLRLNSLARHWIVLGILILLGLATVTGTAQAAQMGGGETYYLPAGEVIQDDLYVAGGEIIIDGTVDGDLIAAGGYIEVNGVVTGDAILAGGGIQVTGVIQDDARLAGGGIVISGDVGDDLLVAGGGGPGMFLFPTGPRQVAQGIQLLGSATVGGDAFIVGGQGALAGSVAGDLTAGMGAIDFSGRVAGNASLNANTLRVNPASQVEGVLRYSTPQAEEIPAGVAAAVEYEAPASREETTPGRNPFLGFLGWILRTFLILLGLLLLAWILLRLAPRSLTGPAEALATQPVEAGIYGVLAAAAVLPVAAGLAFLAGLFWGWFSGGLVVLAFLLGAAALLWLLSPLVTGLWLGRQLAPYVGLSAGDSLPALILGVAVIVVVSRVLGAVPCVGVLVAGTIYLLSFALAVGGLFLSWRGQRGQAIPLPEPAS</sequence>
<evidence type="ECO:0000256" key="1">
    <source>
        <dbReference type="SAM" id="Phobius"/>
    </source>
</evidence>
<comment type="caution">
    <text evidence="2">The sequence shown here is derived from an EMBL/GenBank/DDBJ whole genome shotgun (WGS) entry which is preliminary data.</text>
</comment>
<keyword evidence="1" id="KW-0812">Transmembrane</keyword>
<feature type="transmembrane region" description="Helical" evidence="1">
    <location>
        <begin position="331"/>
        <end position="354"/>
    </location>
</feature>
<feature type="transmembrane region" description="Helical" evidence="1">
    <location>
        <begin position="296"/>
        <end position="325"/>
    </location>
</feature>
<evidence type="ECO:0000313" key="2">
    <source>
        <dbReference type="EMBL" id="TQE94075.1"/>
    </source>
</evidence>
<dbReference type="AlphaFoldDB" id="A0A540VBF0"/>
<feature type="transmembrane region" description="Helical" evidence="1">
    <location>
        <begin position="250"/>
        <end position="275"/>
    </location>
</feature>
<keyword evidence="3" id="KW-1185">Reference proteome</keyword>
<keyword evidence="1" id="KW-1133">Transmembrane helix</keyword>
<proteinExistence type="predicted"/>
<feature type="transmembrane region" description="Helical" evidence="1">
    <location>
        <begin position="393"/>
        <end position="415"/>
    </location>
</feature>
<gene>
    <name evidence="2" type="ORF">FKZ61_18475</name>
</gene>
<dbReference type="OrthoDB" id="59826at2"/>
<dbReference type="EMBL" id="VIGC01000028">
    <property type="protein sequence ID" value="TQE94075.1"/>
    <property type="molecule type" value="Genomic_DNA"/>
</dbReference>
<dbReference type="RefSeq" id="WP_141611642.1">
    <property type="nucleotide sequence ID" value="NZ_VIGC02000028.1"/>
</dbReference>
<protein>
    <submittedName>
        <fullName evidence="2">DUF342 domain-containing protein</fullName>
    </submittedName>
</protein>
<feature type="transmembrane region" description="Helical" evidence="1">
    <location>
        <begin position="366"/>
        <end position="387"/>
    </location>
</feature>
<organism evidence="2 3">
    <name type="scientific">Litorilinea aerophila</name>
    <dbReference type="NCBI Taxonomy" id="1204385"/>
    <lineage>
        <taxon>Bacteria</taxon>
        <taxon>Bacillati</taxon>
        <taxon>Chloroflexota</taxon>
        <taxon>Caldilineae</taxon>
        <taxon>Caldilineales</taxon>
        <taxon>Caldilineaceae</taxon>
        <taxon>Litorilinea</taxon>
    </lineage>
</organism>
<keyword evidence="1" id="KW-0472">Membrane</keyword>
<evidence type="ECO:0000313" key="3">
    <source>
        <dbReference type="Proteomes" id="UP000317371"/>
    </source>
</evidence>
<reference evidence="2 3" key="1">
    <citation type="submission" date="2019-06" db="EMBL/GenBank/DDBJ databases">
        <title>Genome sequence of Litorilinea aerophila BAA-2444.</title>
        <authorList>
            <person name="Maclea K.S."/>
            <person name="Maurais E.G."/>
            <person name="Iannazzi L.C."/>
        </authorList>
    </citation>
    <scope>NUCLEOTIDE SEQUENCE [LARGE SCALE GENOMIC DNA]</scope>
    <source>
        <strain evidence="2 3">ATCC BAA-2444</strain>
    </source>
</reference>